<feature type="region of interest" description="Disordered" evidence="1">
    <location>
        <begin position="611"/>
        <end position="697"/>
    </location>
</feature>
<evidence type="ECO:0000256" key="1">
    <source>
        <dbReference type="SAM" id="MobiDB-lite"/>
    </source>
</evidence>
<reference evidence="2 3" key="1">
    <citation type="submission" date="2019-07" db="EMBL/GenBank/DDBJ databases">
        <title>Complete Genome Sequence and Methylome Analysis of Nocardia otitidis-caviarum NEB252.</title>
        <authorList>
            <person name="Fomenkov A."/>
            <person name="Anton B.P."/>
            <person name="Vincze T."/>
            <person name="Roberts R.J."/>
        </authorList>
    </citation>
    <scope>NUCLEOTIDE SEQUENCE [LARGE SCALE GENOMIC DNA]</scope>
    <source>
        <strain evidence="2 3">NEB252</strain>
    </source>
</reference>
<feature type="compositionally biased region" description="Polar residues" evidence="1">
    <location>
        <begin position="240"/>
        <end position="251"/>
    </location>
</feature>
<accession>A0A516NGN8</accession>
<organism evidence="2 3">
    <name type="scientific">Nocardia otitidiscaviarum</name>
    <dbReference type="NCBI Taxonomy" id="1823"/>
    <lineage>
        <taxon>Bacteria</taxon>
        <taxon>Bacillati</taxon>
        <taxon>Actinomycetota</taxon>
        <taxon>Actinomycetes</taxon>
        <taxon>Mycobacteriales</taxon>
        <taxon>Nocardiaceae</taxon>
        <taxon>Nocardia</taxon>
    </lineage>
</organism>
<gene>
    <name evidence="2" type="ORF">FOH10_04310</name>
</gene>
<name>A0A516NGN8_9NOCA</name>
<feature type="compositionally biased region" description="Low complexity" evidence="1">
    <location>
        <begin position="656"/>
        <end position="671"/>
    </location>
</feature>
<feature type="compositionally biased region" description="Low complexity" evidence="1">
    <location>
        <begin position="158"/>
        <end position="226"/>
    </location>
</feature>
<protein>
    <submittedName>
        <fullName evidence="2">Uncharacterized protein</fullName>
    </submittedName>
</protein>
<dbReference type="EMBL" id="CP041695">
    <property type="protein sequence ID" value="QDP78073.1"/>
    <property type="molecule type" value="Genomic_DNA"/>
</dbReference>
<evidence type="ECO:0000313" key="2">
    <source>
        <dbReference type="EMBL" id="QDP78073.1"/>
    </source>
</evidence>
<sequence length="697" mass="70958">MPDRMDIDPEVLRQLANQHDRVARDTREWAQPPSAWLDNFLPTYGKIAYPVYNALVRYYDARQRAGERLADQHDQTAASLRAAANSYERTDEDIASGFRRAGDEFGAPSQLPGAPGAGQPTPINGAPSADAPAVTAPGATNTDAGHSGAPIGTGLGAGAATTPATEPTAPAAAATSPAAAAPSAAGSPTAPGDTQSTTPATTGTGAQPSGTTPGASTPPGGVVPPAMVTPAAGIPGGVDQTASGTPGGSTANAAGLPMMPIAPFASALANARDKAAGPDFVVGGRPDDDLVLARTLLGGILSAVRTSALGLQWAVSVLRGPGGAMVLVTSNEGRGWLPAGVFVPQGTTLPWSVAGAETAWEGISDPARVLAEFSLTIGAASGARLTALVSSAEIDSGLRQRFGDVSMQSAVPPSDEVDLSVHTPDTVDRLALTGLPQLQDKVAGVPDDKLRDHCLGLAIDAHSRLGQTSAPTPESAAVRRLRTKILDQLREGAEVPRDWWDELRDADDLLAAAMLSRRVDVRRVELGELRVDDQAALLRALVYERRCDEVLMLLSENVTRQELRDAVYAHVQIIGHPLYAATPETVAAPDAVVAQRYEVLVSEADLVGAETGQPGVSAGSPDATATPATRVGSPTEVAPPAGTTPLAGTAPPVGTVPPIASAPSAGAVPPVSTTPTAGAVAPDLGRDDRGSGKNGAR</sequence>
<dbReference type="GO" id="GO:0009306">
    <property type="term" value="P:protein secretion"/>
    <property type="evidence" value="ECO:0007669"/>
    <property type="project" value="InterPro"/>
</dbReference>
<dbReference type="AlphaFoldDB" id="A0A516NGN8"/>
<dbReference type="GeneID" id="80331620"/>
<dbReference type="Proteomes" id="UP000317039">
    <property type="component" value="Chromosome"/>
</dbReference>
<feature type="region of interest" description="Disordered" evidence="1">
    <location>
        <begin position="100"/>
        <end position="251"/>
    </location>
</feature>
<dbReference type="Pfam" id="PF10824">
    <property type="entry name" value="T7SS_ESX_EspC"/>
    <property type="match status" value="1"/>
</dbReference>
<dbReference type="KEGG" id="nod:FOH10_04310"/>
<proteinExistence type="predicted"/>
<dbReference type="InterPro" id="IPR022536">
    <property type="entry name" value="EspC"/>
</dbReference>
<evidence type="ECO:0000313" key="3">
    <source>
        <dbReference type="Proteomes" id="UP000317039"/>
    </source>
</evidence>
<dbReference type="RefSeq" id="WP_143979707.1">
    <property type="nucleotide sequence ID" value="NZ_CP041695.1"/>
</dbReference>